<dbReference type="Pfam" id="PF00563">
    <property type="entry name" value="EAL"/>
    <property type="match status" value="1"/>
</dbReference>
<evidence type="ECO:0000313" key="3">
    <source>
        <dbReference type="EMBL" id="QVT78515.1"/>
    </source>
</evidence>
<accession>A0ABX8EEZ2</accession>
<feature type="domain" description="EAL" evidence="1">
    <location>
        <begin position="195"/>
        <end position="448"/>
    </location>
</feature>
<dbReference type="InterPro" id="IPR043128">
    <property type="entry name" value="Rev_trsase/Diguanyl_cyclase"/>
</dbReference>
<dbReference type="Pfam" id="PF00990">
    <property type="entry name" value="GGDEF"/>
    <property type="match status" value="1"/>
</dbReference>
<dbReference type="PROSITE" id="PS50883">
    <property type="entry name" value="EAL"/>
    <property type="match status" value="1"/>
</dbReference>
<evidence type="ECO:0000313" key="4">
    <source>
        <dbReference type="Proteomes" id="UP000679307"/>
    </source>
</evidence>
<dbReference type="SUPFAM" id="SSF141868">
    <property type="entry name" value="EAL domain-like"/>
    <property type="match status" value="1"/>
</dbReference>
<keyword evidence="4" id="KW-1185">Reference proteome</keyword>
<protein>
    <submittedName>
        <fullName evidence="3">Signaling protein</fullName>
    </submittedName>
</protein>
<dbReference type="RefSeq" id="WP_214058094.1">
    <property type="nucleotide sequence ID" value="NZ_CP075371.1"/>
</dbReference>
<dbReference type="CDD" id="cd01949">
    <property type="entry name" value="GGDEF"/>
    <property type="match status" value="1"/>
</dbReference>
<proteinExistence type="predicted"/>
<dbReference type="SMART" id="SM00052">
    <property type="entry name" value="EAL"/>
    <property type="match status" value="1"/>
</dbReference>
<dbReference type="SMART" id="SM00267">
    <property type="entry name" value="GGDEF"/>
    <property type="match status" value="1"/>
</dbReference>
<gene>
    <name evidence="3" type="ORF">ENKNEFLB_00892</name>
</gene>
<dbReference type="EMBL" id="CP075371">
    <property type="protein sequence ID" value="QVT78515.1"/>
    <property type="molecule type" value="Genomic_DNA"/>
</dbReference>
<dbReference type="InterPro" id="IPR000160">
    <property type="entry name" value="GGDEF_dom"/>
</dbReference>
<dbReference type="PANTHER" id="PTHR44757:SF2">
    <property type="entry name" value="BIOFILM ARCHITECTURE MAINTENANCE PROTEIN MBAA"/>
    <property type="match status" value="1"/>
</dbReference>
<sequence length="468" mass="49222">MTGLRDVRGLLCGVVRRLGSRGTDPLTGLPDRGVLRDRGPLALALARASGRPVALLLLDLDGFKRINDLLGHHEGDAVLVEVARRLSSVVGAQDLVVRLGGDEFAVLTAPLACVDDAGDLAARIVAAVAAPLAVEELEVTVTASVGVALLDRDGNTLEDLTRAADQAMYAVKRAGGDAPAPLGDLTDPVLAAVHGPRLVAELREAVLAGQLDVHYQPQVDAATGRTTGYEALVRWEHPELGLLLPRHFLPQAERSGLLGPLTDAVLDRALADLPALRRMAPGAGLALNVSARHMAARGLVTDLIDRVRRAGHDPASLVLEITEAATWPTPDVASLFEEVHDAGVRVSIHGFGRDSSSLRSLWTFPAVRQIKIDPEIIATLLTDPTTERQVRGMVSAAHALEVQVVAEGVETASAVARLQELGVDTLQGRWLGAAADPAELARQAGHWAAVGAAVRRTAPGPRTAPTRG</sequence>
<dbReference type="Gene3D" id="3.30.70.270">
    <property type="match status" value="1"/>
</dbReference>
<dbReference type="InterPro" id="IPR001633">
    <property type="entry name" value="EAL_dom"/>
</dbReference>
<feature type="domain" description="GGDEF" evidence="2">
    <location>
        <begin position="51"/>
        <end position="184"/>
    </location>
</feature>
<evidence type="ECO:0000259" key="1">
    <source>
        <dbReference type="PROSITE" id="PS50883"/>
    </source>
</evidence>
<dbReference type="Proteomes" id="UP000679307">
    <property type="component" value="Chromosome"/>
</dbReference>
<dbReference type="NCBIfam" id="TIGR00254">
    <property type="entry name" value="GGDEF"/>
    <property type="match status" value="1"/>
</dbReference>
<dbReference type="PROSITE" id="PS50887">
    <property type="entry name" value="GGDEF"/>
    <property type="match status" value="1"/>
</dbReference>
<name>A0ABX8EEZ2_9ACTN</name>
<organism evidence="3 4">
    <name type="scientific">Nocardioides aquaticus</name>
    <dbReference type="NCBI Taxonomy" id="160826"/>
    <lineage>
        <taxon>Bacteria</taxon>
        <taxon>Bacillati</taxon>
        <taxon>Actinomycetota</taxon>
        <taxon>Actinomycetes</taxon>
        <taxon>Propionibacteriales</taxon>
        <taxon>Nocardioidaceae</taxon>
        <taxon>Nocardioides</taxon>
    </lineage>
</organism>
<dbReference type="SUPFAM" id="SSF55073">
    <property type="entry name" value="Nucleotide cyclase"/>
    <property type="match status" value="1"/>
</dbReference>
<dbReference type="PANTHER" id="PTHR44757">
    <property type="entry name" value="DIGUANYLATE CYCLASE DGCP"/>
    <property type="match status" value="1"/>
</dbReference>
<dbReference type="CDD" id="cd01948">
    <property type="entry name" value="EAL"/>
    <property type="match status" value="1"/>
</dbReference>
<reference evidence="3 4" key="1">
    <citation type="submission" date="2021-05" db="EMBL/GenBank/DDBJ databases">
        <title>Complete genome of Nocardioides aquaticus KCTC 9944T isolated from meromictic and hypersaline Ekho Lake, Antarctica.</title>
        <authorList>
            <person name="Hwang K."/>
            <person name="Kim K.M."/>
            <person name="Choe H."/>
        </authorList>
    </citation>
    <scope>NUCLEOTIDE SEQUENCE [LARGE SCALE GENOMIC DNA]</scope>
    <source>
        <strain evidence="3 4">KCTC 9944</strain>
    </source>
</reference>
<dbReference type="InterPro" id="IPR052155">
    <property type="entry name" value="Biofilm_reg_signaling"/>
</dbReference>
<dbReference type="Gene3D" id="3.20.20.450">
    <property type="entry name" value="EAL domain"/>
    <property type="match status" value="1"/>
</dbReference>
<evidence type="ECO:0000259" key="2">
    <source>
        <dbReference type="PROSITE" id="PS50887"/>
    </source>
</evidence>
<dbReference type="InterPro" id="IPR029787">
    <property type="entry name" value="Nucleotide_cyclase"/>
</dbReference>
<dbReference type="InterPro" id="IPR035919">
    <property type="entry name" value="EAL_sf"/>
</dbReference>